<accession>W4M0S8</accession>
<geneLocation type="plasmid" evidence="2">
    <name>pTSY</name>
</geneLocation>
<keyword evidence="2" id="KW-0614">Plasmid</keyword>
<dbReference type="EMBL" id="AZHW01000025">
    <property type="protein sequence ID" value="ETX03591.1"/>
    <property type="molecule type" value="Genomic_DNA"/>
</dbReference>
<dbReference type="AlphaFoldDB" id="W4M0S8"/>
<keyword evidence="3" id="KW-1185">Reference proteome</keyword>
<reference evidence="2 3" key="1">
    <citation type="journal article" date="2014" name="Nature">
        <title>An environmental bacterial taxon with a large and distinct metabolic repertoire.</title>
        <authorList>
            <person name="Wilson M.C."/>
            <person name="Mori T."/>
            <person name="Ruckert C."/>
            <person name="Uria A.R."/>
            <person name="Helf M.J."/>
            <person name="Takada K."/>
            <person name="Gernert C."/>
            <person name="Steffens U.A."/>
            <person name="Heycke N."/>
            <person name="Schmitt S."/>
            <person name="Rinke C."/>
            <person name="Helfrich E.J."/>
            <person name="Brachmann A.O."/>
            <person name="Gurgui C."/>
            <person name="Wakimoto T."/>
            <person name="Kracht M."/>
            <person name="Crusemann M."/>
            <person name="Hentschel U."/>
            <person name="Abe I."/>
            <person name="Matsunaga S."/>
            <person name="Kalinowski J."/>
            <person name="Takeyama H."/>
            <person name="Piel J."/>
        </authorList>
    </citation>
    <scope>NUCLEOTIDE SEQUENCE [LARGE SCALE GENOMIC DNA]</scope>
    <source>
        <strain evidence="3">TSY1</strain>
        <plasmid evidence="2">pTSY</plasmid>
    </source>
</reference>
<dbReference type="HOGENOM" id="CLU_083005_1_0_7"/>
<name>W4M0S8_ENTF1</name>
<sequence length="182" mass="19407">MPSAISVIPTQAGLQASFNATSDGLQMTITHIALGDAGWTPDDSATALRNEIVRVPIAEGQLIAPNEIAVTALADGPEAFYVREFAVIADGSTVLAIWSDETTILAYKSALVQLVFTQQLILNAYPPDSITVESVNLDLNLTVTAPLAQLATAIISAQHREVLDMVKRRALEQRLEALEASP</sequence>
<proteinExistence type="predicted"/>
<gene>
    <name evidence="2" type="ORF">ETSY1_46835</name>
</gene>
<comment type="caution">
    <text evidence="2">The sequence shown here is derived from an EMBL/GenBank/DDBJ whole genome shotgun (WGS) entry which is preliminary data.</text>
</comment>
<dbReference type="Proteomes" id="UP000019141">
    <property type="component" value="Unassembled WGS sequence"/>
</dbReference>
<organism evidence="2 3">
    <name type="scientific">Entotheonella factor</name>
    <dbReference type="NCBI Taxonomy" id="1429438"/>
    <lineage>
        <taxon>Bacteria</taxon>
        <taxon>Pseudomonadati</taxon>
        <taxon>Nitrospinota/Tectimicrobiota group</taxon>
        <taxon>Candidatus Tectimicrobiota</taxon>
        <taxon>Candidatus Entotheonellia</taxon>
        <taxon>Candidatus Entotheonellales</taxon>
        <taxon>Candidatus Entotheonellaceae</taxon>
        <taxon>Candidatus Entotheonella</taxon>
    </lineage>
</organism>
<protein>
    <recommendedName>
        <fullName evidence="1">Phage tail fibre protein N-terminal domain-containing protein</fullName>
    </recommendedName>
</protein>
<evidence type="ECO:0000313" key="3">
    <source>
        <dbReference type="Proteomes" id="UP000019141"/>
    </source>
</evidence>
<evidence type="ECO:0000313" key="2">
    <source>
        <dbReference type="EMBL" id="ETX03591.1"/>
    </source>
</evidence>
<dbReference type="Pfam" id="PF12571">
    <property type="entry name" value="Phage_tail_fib"/>
    <property type="match status" value="1"/>
</dbReference>
<feature type="domain" description="Phage tail fibre protein N-terminal" evidence="1">
    <location>
        <begin position="4"/>
        <end position="101"/>
    </location>
</feature>
<evidence type="ECO:0000259" key="1">
    <source>
        <dbReference type="Pfam" id="PF12571"/>
    </source>
</evidence>
<dbReference type="InterPro" id="IPR022225">
    <property type="entry name" value="Phage_tail_fibre_N"/>
</dbReference>